<evidence type="ECO:0000313" key="2">
    <source>
        <dbReference type="EMBL" id="KAF7344637.1"/>
    </source>
</evidence>
<dbReference type="AlphaFoldDB" id="A0A8H7CQK9"/>
<comment type="caution">
    <text evidence="2">The sequence shown here is derived from an EMBL/GenBank/DDBJ whole genome shotgun (WGS) entry which is preliminary data.</text>
</comment>
<gene>
    <name evidence="2" type="ORF">MVEN_01623900</name>
</gene>
<feature type="compositionally biased region" description="Acidic residues" evidence="1">
    <location>
        <begin position="93"/>
        <end position="102"/>
    </location>
</feature>
<proteinExistence type="predicted"/>
<reference evidence="2" key="1">
    <citation type="submission" date="2020-05" db="EMBL/GenBank/DDBJ databases">
        <title>Mycena genomes resolve the evolution of fungal bioluminescence.</title>
        <authorList>
            <person name="Tsai I.J."/>
        </authorList>
    </citation>
    <scope>NUCLEOTIDE SEQUENCE</scope>
    <source>
        <strain evidence="2">CCC161011</strain>
    </source>
</reference>
<dbReference type="Proteomes" id="UP000620124">
    <property type="component" value="Unassembled WGS sequence"/>
</dbReference>
<feature type="compositionally biased region" description="Basic and acidic residues" evidence="1">
    <location>
        <begin position="46"/>
        <end position="62"/>
    </location>
</feature>
<feature type="compositionally biased region" description="Acidic residues" evidence="1">
    <location>
        <begin position="109"/>
        <end position="122"/>
    </location>
</feature>
<evidence type="ECO:0000313" key="3">
    <source>
        <dbReference type="Proteomes" id="UP000620124"/>
    </source>
</evidence>
<feature type="compositionally biased region" description="Low complexity" evidence="1">
    <location>
        <begin position="70"/>
        <end position="82"/>
    </location>
</feature>
<dbReference type="OrthoDB" id="3066117at2759"/>
<keyword evidence="3" id="KW-1185">Reference proteome</keyword>
<evidence type="ECO:0000256" key="1">
    <source>
        <dbReference type="SAM" id="MobiDB-lite"/>
    </source>
</evidence>
<organism evidence="2 3">
    <name type="scientific">Mycena venus</name>
    <dbReference type="NCBI Taxonomy" id="2733690"/>
    <lineage>
        <taxon>Eukaryota</taxon>
        <taxon>Fungi</taxon>
        <taxon>Dikarya</taxon>
        <taxon>Basidiomycota</taxon>
        <taxon>Agaricomycotina</taxon>
        <taxon>Agaricomycetes</taxon>
        <taxon>Agaricomycetidae</taxon>
        <taxon>Agaricales</taxon>
        <taxon>Marasmiineae</taxon>
        <taxon>Mycenaceae</taxon>
        <taxon>Mycena</taxon>
    </lineage>
</organism>
<dbReference type="EMBL" id="JACAZI010000014">
    <property type="protein sequence ID" value="KAF7344637.1"/>
    <property type="molecule type" value="Genomic_DNA"/>
</dbReference>
<name>A0A8H7CQK9_9AGAR</name>
<accession>A0A8H7CQK9</accession>
<protein>
    <submittedName>
        <fullName evidence="2">Uncharacterized protein</fullName>
    </submittedName>
</protein>
<feature type="region of interest" description="Disordered" evidence="1">
    <location>
        <begin position="1"/>
        <end position="122"/>
    </location>
</feature>
<sequence>MSDAQCAWDSDGNLKDASEIELYSSESDDKPIPTAQTATRRSTRKRQTDKLTEGLTAEHADADGNPQTKRAPVAPRAGAPRAPRVKRVPETRSEEEDDDFDADMPALEDVSDSDASDTEGEL</sequence>